<keyword evidence="6" id="KW-0648">Protein biosynthesis</keyword>
<dbReference type="FunFam" id="3.30.930.10:FF:000021">
    <property type="entry name" value="Probable histidine--tRNA ligase, mitochondrial"/>
    <property type="match status" value="1"/>
</dbReference>
<organism evidence="11 12">
    <name type="scientific">Ramazzottius varieornatus</name>
    <name type="common">Water bear</name>
    <name type="synonym">Tardigrade</name>
    <dbReference type="NCBI Taxonomy" id="947166"/>
    <lineage>
        <taxon>Eukaryota</taxon>
        <taxon>Metazoa</taxon>
        <taxon>Ecdysozoa</taxon>
        <taxon>Tardigrada</taxon>
        <taxon>Eutardigrada</taxon>
        <taxon>Parachela</taxon>
        <taxon>Hypsibioidea</taxon>
        <taxon>Ramazzottiidae</taxon>
        <taxon>Ramazzottius</taxon>
    </lineage>
</organism>
<keyword evidence="7" id="KW-0030">Aminoacyl-tRNA synthetase</keyword>
<dbReference type="GO" id="GO:0004821">
    <property type="term" value="F:histidine-tRNA ligase activity"/>
    <property type="evidence" value="ECO:0007669"/>
    <property type="project" value="UniProtKB-EC"/>
</dbReference>
<dbReference type="PIRSF" id="PIRSF001549">
    <property type="entry name" value="His-tRNA_synth"/>
    <property type="match status" value="1"/>
</dbReference>
<dbReference type="InterPro" id="IPR004516">
    <property type="entry name" value="HisRS/HisZ"/>
</dbReference>
<dbReference type="GO" id="GO:0032543">
    <property type="term" value="P:mitochondrial translation"/>
    <property type="evidence" value="ECO:0007669"/>
    <property type="project" value="TreeGrafter"/>
</dbReference>
<dbReference type="InterPro" id="IPR033656">
    <property type="entry name" value="HisRS_anticodon"/>
</dbReference>
<keyword evidence="5" id="KW-0067">ATP-binding</keyword>
<keyword evidence="4" id="KW-0547">Nucleotide-binding</keyword>
<feature type="binding site" evidence="9">
    <location>
        <position position="362"/>
    </location>
    <ligand>
        <name>L-histidine</name>
        <dbReference type="ChEBI" id="CHEBI:57595"/>
    </ligand>
</feature>
<dbReference type="CDD" id="cd00773">
    <property type="entry name" value="HisRS-like_core"/>
    <property type="match status" value="1"/>
</dbReference>
<evidence type="ECO:0000259" key="10">
    <source>
        <dbReference type="PROSITE" id="PS50862"/>
    </source>
</evidence>
<evidence type="ECO:0000256" key="7">
    <source>
        <dbReference type="ARBA" id="ARBA00023146"/>
    </source>
</evidence>
<name>A0A1D1W7G1_RAMVA</name>
<dbReference type="GO" id="GO:0006427">
    <property type="term" value="P:histidyl-tRNA aminoacylation"/>
    <property type="evidence" value="ECO:0007669"/>
    <property type="project" value="InterPro"/>
</dbReference>
<dbReference type="Gene3D" id="3.30.930.10">
    <property type="entry name" value="Bira Bifunctional Protein, Domain 2"/>
    <property type="match status" value="1"/>
</dbReference>
<reference evidence="11 12" key="1">
    <citation type="journal article" date="2016" name="Nat. Commun.">
        <title>Extremotolerant tardigrade genome and improved radiotolerance of human cultured cells by tardigrade-unique protein.</title>
        <authorList>
            <person name="Hashimoto T."/>
            <person name="Horikawa D.D."/>
            <person name="Saito Y."/>
            <person name="Kuwahara H."/>
            <person name="Kozuka-Hata H."/>
            <person name="Shin-I T."/>
            <person name="Minakuchi Y."/>
            <person name="Ohishi K."/>
            <person name="Motoyama A."/>
            <person name="Aizu T."/>
            <person name="Enomoto A."/>
            <person name="Kondo K."/>
            <person name="Tanaka S."/>
            <person name="Hara Y."/>
            <person name="Koshikawa S."/>
            <person name="Sagara H."/>
            <person name="Miura T."/>
            <person name="Yokobori S."/>
            <person name="Miyagawa K."/>
            <person name="Suzuki Y."/>
            <person name="Kubo T."/>
            <person name="Oyama M."/>
            <person name="Kohara Y."/>
            <person name="Fujiyama A."/>
            <person name="Arakawa K."/>
            <person name="Katayama T."/>
            <person name="Toyoda A."/>
            <person name="Kunieda T."/>
        </authorList>
    </citation>
    <scope>NUCLEOTIDE SEQUENCE [LARGE SCALE GENOMIC DNA]</scope>
    <source>
        <strain evidence="11 12">YOKOZUNA-1</strain>
    </source>
</reference>
<comment type="catalytic activity">
    <reaction evidence="8">
        <text>tRNA(His) + L-histidine + ATP = L-histidyl-tRNA(His) + AMP + diphosphate + H(+)</text>
        <dbReference type="Rhea" id="RHEA:17313"/>
        <dbReference type="Rhea" id="RHEA-COMP:9665"/>
        <dbReference type="Rhea" id="RHEA-COMP:9689"/>
        <dbReference type="ChEBI" id="CHEBI:15378"/>
        <dbReference type="ChEBI" id="CHEBI:30616"/>
        <dbReference type="ChEBI" id="CHEBI:33019"/>
        <dbReference type="ChEBI" id="CHEBI:57595"/>
        <dbReference type="ChEBI" id="CHEBI:78442"/>
        <dbReference type="ChEBI" id="CHEBI:78527"/>
        <dbReference type="ChEBI" id="CHEBI:456215"/>
        <dbReference type="EC" id="6.1.1.21"/>
    </reaction>
</comment>
<dbReference type="GO" id="GO:0003723">
    <property type="term" value="F:RNA binding"/>
    <property type="evidence" value="ECO:0007669"/>
    <property type="project" value="TreeGrafter"/>
</dbReference>
<dbReference type="InterPro" id="IPR006195">
    <property type="entry name" value="aa-tRNA-synth_II"/>
</dbReference>
<dbReference type="GO" id="GO:0005739">
    <property type="term" value="C:mitochondrion"/>
    <property type="evidence" value="ECO:0007669"/>
    <property type="project" value="TreeGrafter"/>
</dbReference>
<sequence>MSVRSVAKLSCSCKFSFDFIITRHSLFRYGASFCHSDVALSAGDRRRYRNLWQREKAGETELSEELRTKALIDGNGPEDATAGAQKLVLKNPKGTRDFEPKQMAVREKVFKTIIDCFKLHGAETIDTPVFELKETLTNKYGEDSKLIYDLADQGGEKLSLRYDLTVPFARYLAMNKITNIKRYHIAKVYRRDQPSTARGRFREFYQCDFDIAGQYDVMTADAEIVRILAEILSKLDIGKFVIKVNHRVVLDAMMEQCGVPARMFRAICSSIDKLDKTPWQEVRNEMVNEKHLDPAVADRIQNYVVLKSQGNAIEFVDQLLRDPLIGQHAGGKEAFEQMKLLLSYCELYGVSDVVSFDLSLARGLDYYTGIIYEAVLQGDALTASTESVGSIAGGGRYDYLVGMFDAKLSKGAKSVPCVGVSIGIERIFAIMEAKMLSSKEKVRTTETEVYVASAQKKLHFERMKLCRELWDAEIKTEQSYKLSPKLLQQLQYCEEYGIPLAIVLGESELQNNVVKLRDVQSRNEEVVPRDKIVEVIKAKLQLINGQSTSSSIATVHA</sequence>
<dbReference type="GO" id="GO:0005829">
    <property type="term" value="C:cytosol"/>
    <property type="evidence" value="ECO:0007669"/>
    <property type="project" value="TreeGrafter"/>
</dbReference>
<feature type="binding site" evidence="9">
    <location>
        <begin position="366"/>
        <end position="367"/>
    </location>
    <ligand>
        <name>L-histidine</name>
        <dbReference type="ChEBI" id="CHEBI:57595"/>
    </ligand>
</feature>
<proteinExistence type="inferred from homology"/>
<evidence type="ECO:0000256" key="3">
    <source>
        <dbReference type="ARBA" id="ARBA00022598"/>
    </source>
</evidence>
<dbReference type="InterPro" id="IPR036621">
    <property type="entry name" value="Anticodon-bd_dom_sf"/>
</dbReference>
<dbReference type="InterPro" id="IPR045864">
    <property type="entry name" value="aa-tRNA-synth_II/BPL/LPL"/>
</dbReference>
<evidence type="ECO:0000256" key="1">
    <source>
        <dbReference type="ARBA" id="ARBA00008226"/>
    </source>
</evidence>
<dbReference type="InterPro" id="IPR041715">
    <property type="entry name" value="HisRS-like_core"/>
</dbReference>
<evidence type="ECO:0000256" key="9">
    <source>
        <dbReference type="PIRSR" id="PIRSR001549-1"/>
    </source>
</evidence>
<dbReference type="FunFam" id="3.40.50.800:FF:000008">
    <property type="entry name" value="histidine--tRNA ligase, cytoplasmic isoform X1"/>
    <property type="match status" value="1"/>
</dbReference>
<dbReference type="OrthoDB" id="1906957at2759"/>
<dbReference type="EMBL" id="BDGG01000014">
    <property type="protein sequence ID" value="GAV07019.1"/>
    <property type="molecule type" value="Genomic_DNA"/>
</dbReference>
<feature type="binding site" evidence="9">
    <location>
        <position position="190"/>
    </location>
    <ligand>
        <name>L-histidine</name>
        <dbReference type="ChEBI" id="CHEBI:57595"/>
    </ligand>
</feature>
<evidence type="ECO:0000256" key="2">
    <source>
        <dbReference type="ARBA" id="ARBA00012815"/>
    </source>
</evidence>
<dbReference type="Pfam" id="PF13393">
    <property type="entry name" value="tRNA-synt_His"/>
    <property type="match status" value="1"/>
</dbReference>
<keyword evidence="3" id="KW-0436">Ligase</keyword>
<dbReference type="STRING" id="947166.A0A1D1W7G1"/>
<dbReference type="SUPFAM" id="SSF55681">
    <property type="entry name" value="Class II aaRS and biotin synthetases"/>
    <property type="match status" value="1"/>
</dbReference>
<evidence type="ECO:0000256" key="6">
    <source>
        <dbReference type="ARBA" id="ARBA00022917"/>
    </source>
</evidence>
<feature type="binding site" evidence="9">
    <location>
        <begin position="163"/>
        <end position="165"/>
    </location>
    <ligand>
        <name>L-histidine</name>
        <dbReference type="ChEBI" id="CHEBI:57595"/>
    </ligand>
</feature>
<evidence type="ECO:0000256" key="4">
    <source>
        <dbReference type="ARBA" id="ARBA00022741"/>
    </source>
</evidence>
<evidence type="ECO:0000256" key="5">
    <source>
        <dbReference type="ARBA" id="ARBA00022840"/>
    </source>
</evidence>
<evidence type="ECO:0000256" key="8">
    <source>
        <dbReference type="ARBA" id="ARBA00047639"/>
    </source>
</evidence>
<feature type="binding site" evidence="9">
    <location>
        <position position="210"/>
    </location>
    <ligand>
        <name>L-histidine</name>
        <dbReference type="ChEBI" id="CHEBI:57595"/>
    </ligand>
</feature>
<comment type="similarity">
    <text evidence="1">Belongs to the class-II aminoacyl-tRNA synthetase family.</text>
</comment>
<dbReference type="NCBIfam" id="TIGR00442">
    <property type="entry name" value="hisS"/>
    <property type="match status" value="1"/>
</dbReference>
<dbReference type="InterPro" id="IPR015807">
    <property type="entry name" value="His-tRNA-ligase"/>
</dbReference>
<dbReference type="Proteomes" id="UP000186922">
    <property type="component" value="Unassembled WGS sequence"/>
</dbReference>
<protein>
    <recommendedName>
        <fullName evidence="2">histidine--tRNA ligase</fullName>
        <ecNumber evidence="2">6.1.1.21</ecNumber>
    </recommendedName>
</protein>
<feature type="binding site" evidence="9">
    <location>
        <position position="206"/>
    </location>
    <ligand>
        <name>L-histidine</name>
        <dbReference type="ChEBI" id="CHEBI:57595"/>
    </ligand>
</feature>
<dbReference type="SUPFAM" id="SSF52954">
    <property type="entry name" value="Class II aaRS ABD-related"/>
    <property type="match status" value="1"/>
</dbReference>
<dbReference type="AlphaFoldDB" id="A0A1D1W7G1"/>
<dbReference type="CDD" id="cd00859">
    <property type="entry name" value="HisRS_anticodon"/>
    <property type="match status" value="1"/>
</dbReference>
<evidence type="ECO:0000313" key="12">
    <source>
        <dbReference type="Proteomes" id="UP000186922"/>
    </source>
</evidence>
<keyword evidence="12" id="KW-1185">Reference proteome</keyword>
<dbReference type="PANTHER" id="PTHR11476">
    <property type="entry name" value="HISTIDYL-TRNA SYNTHETASE"/>
    <property type="match status" value="1"/>
</dbReference>
<dbReference type="InterPro" id="IPR004154">
    <property type="entry name" value="Anticodon-bd"/>
</dbReference>
<dbReference type="PANTHER" id="PTHR11476:SF7">
    <property type="entry name" value="HISTIDINE--TRNA LIGASE"/>
    <property type="match status" value="1"/>
</dbReference>
<dbReference type="Gene3D" id="3.40.50.800">
    <property type="entry name" value="Anticodon-binding domain"/>
    <property type="match status" value="1"/>
</dbReference>
<dbReference type="EC" id="6.1.1.21" evidence="2"/>
<feature type="domain" description="Aminoacyl-transfer RNA synthetases class-II family profile" evidence="10">
    <location>
        <begin position="94"/>
        <end position="431"/>
    </location>
</feature>
<accession>A0A1D1W7G1</accession>
<evidence type="ECO:0000313" key="11">
    <source>
        <dbReference type="EMBL" id="GAV07019.1"/>
    </source>
</evidence>
<dbReference type="HAMAP" id="MF_00127">
    <property type="entry name" value="His_tRNA_synth"/>
    <property type="match status" value="1"/>
</dbReference>
<gene>
    <name evidence="11" type="primary">RvY_16912</name>
    <name evidence="11" type="synonym">RvY_16912.1</name>
    <name evidence="11" type="ORF">RvY_16912-1</name>
</gene>
<dbReference type="PROSITE" id="PS50862">
    <property type="entry name" value="AA_TRNA_LIGASE_II"/>
    <property type="match status" value="1"/>
</dbReference>
<dbReference type="GO" id="GO:0005524">
    <property type="term" value="F:ATP binding"/>
    <property type="evidence" value="ECO:0007669"/>
    <property type="project" value="UniProtKB-KW"/>
</dbReference>
<dbReference type="Pfam" id="PF03129">
    <property type="entry name" value="HGTP_anticodon"/>
    <property type="match status" value="1"/>
</dbReference>
<comment type="caution">
    <text evidence="11">The sequence shown here is derived from an EMBL/GenBank/DDBJ whole genome shotgun (WGS) entry which is preliminary data.</text>
</comment>